<gene>
    <name evidence="2" type="ORF">NDU88_011383</name>
</gene>
<feature type="compositionally biased region" description="Basic residues" evidence="1">
    <location>
        <begin position="44"/>
        <end position="54"/>
    </location>
</feature>
<feature type="compositionally biased region" description="Polar residues" evidence="1">
    <location>
        <begin position="157"/>
        <end position="173"/>
    </location>
</feature>
<evidence type="ECO:0000313" key="3">
    <source>
        <dbReference type="Proteomes" id="UP001066276"/>
    </source>
</evidence>
<proteinExistence type="predicted"/>
<feature type="compositionally biased region" description="Basic residues" evidence="1">
    <location>
        <begin position="725"/>
        <end position="739"/>
    </location>
</feature>
<sequence length="2727" mass="303218">MKYMGGPLETDTCQLCGNAFCQECGLVLHSDGLPDGLDVESTRARRGSSRKVRQRSLTSSNRGSGKVVPKTSNPSSQSIHHSVSMSSSDESIYGSSLRSAYPRKRSILVDCRERACPRNCCCFGTSAWKRSCGMATSRPSDKPMRERRSRGRKRYQTDSLQVSRCPRSTTNQKRNSDTSYLSSSTSSSYRMIPSQQSLPTDASSRRLLLPGDTSGRLSSSSDDDLIQSCHSGHTTTYSGRSTPHSGTSLYSDISSMESARPLESKPAFPISSLCNDEAFSPSGVSLTLPPYARKISFPQIVDIPDSEEDSSRVSHFSCLLQEAQSTRIAHLLRQRVLHPLYGFPKPVAKSQKWAEEKQKTNEKKISQCPGKFVPKIQINDNILTPPMKEDGEGLRSDPSMETSFLSDAIKEGLELHLNNKALQNVCGLPTTVQKSQGMFMPLAPKPIKPTPCRKRVKTVLAALVSSEAQQLLEAHLQKKVQKHHSTLLGKISESAQEVLPSGSPRPDHESLKDTAEMNEGPPIKITTQKTDKMNKQQTETCVSTGMEQMPSQVKEFGQNHVFLANSYLPKCVFKGQGIKRPRVGNMPSLSHDVMRSLEQNLSRKHHVLFSGPSPHPTNSQPSLPVESGTSSIMLKKKEAGFVESKTGHSRELCGQKKLLLAKGTLPVKRKQSFSVASPPPPKMQQKQGVKTSLWPREQKNASSVPKTTSSTSSLGSKPRVANGGSKRRRRRRRRRRKCHPAVTKRSQQMLIKGLEPCLPKPLITGSKCLLPRPCPSQEKIRYVQTDGLEPCLPKPLITGSKCLFPRPCPSQENIRYVQTDGLEPSSPTPLITGSKCLLPRPCPSQEKIRNVHTDDLEPCSPKPLITGSKCLLPRPCPSQEKIRNVQTDDLEPCSPKPLKPTPCRKRVKTVLAALVSSEAQQLLEAHLQKKVQKHHSTLLGKISESAQEVLPSGSPRPDHESLKDTAEMNEGPPIKITTQKTDKMNKQQTETCVSTGMEQMPSQVKEFGQNHVFLANSHLPKCVFKGQGMKRPRVGNMPSLSHDVMRSLEQNLSRKHHVLFSGPSPHPTNLQPSLPVESGTSSIMLKKKEAGFVESKTGHSRELCGQKKLLLAKGTLPVKRKQSFSVASPPPPKMQQKQGVKTSLWPREQKHASSVPKTTSSTSSLGSKPRVTNGGSKRRRRKCHPAVTKRSQQMLIKGLEPCSPKPLITGSKCLLPRPCPSQEKIRNVQMDDLEPCSPKPLITGSKCLLPRPCPSQEKIRNVQTDGLEPCSPKPLITGSKCLLPRPCPSQEKIRNVQTDGLEPCSPKPLITGSKCLLARPCPSQEKIRNVQTDGLEPCSPKPLITGSKCLLPRPCPSQEKIRNVQTDGLEPCSPKPLITVSKSLLPRPCPSQEKVRNVQTDGLEPCSPKPLITGSKCLLARPCPSQEKIRNVQTDGLELYSPKPLITGSKCLLARPCPSQEKIRNVQTDGLEPCSPKPLITGSKCLLVRPCPSQEKIRNVQTDGLEPCSPKPLITGSKCLLPRPCPSQEKIRNVQRDGLEPCSPKPLITGSKCLLPRPCPSQEKIRNVQRDGLEPCSPKPLITGSKCLLPRPCPSQEKIRYVQTDGLEPCSPKPLITGSKCLLPRPCPSQEKIRYVQTDGLEPCSPKPLITGSKCLLPRPCPSQEKIRYVQTDGLEPCSPKPLITGSKCLLPRPCPSQEKIRYVQKDGLEPCSPKPLITGSKCLLPRPCPSQEKIRYVQKDGLEPCSPKPLITGSKCLLPRPCPSQEKIRYVQTDGLEPRSPKPLITGSKCLLPRPCPSQEKIRYVQTDGLEPRSPKPLITGSKCLLPRPCPSQEKIRYVQTDGLEPRSPKPLITGSKCLLPRPCPSQEKIRYVQTDGLEPRSPKPLITGSKCLLPRPCPSQEKIRYVQKDGLEPRSPKPLITGSKCLLPRPCPSQEKIRYVQTDGLEPCLLKPLITWSKCLLARPCPRQENIRHVQTDGLEPCLPKPLITGNKYLLPRPCPSQENIRYVQTDGLEPCSPKPLITGSKYLLLGPCPSQEKIRYVQTDNKDTHAKLPSKPHMSYKQYYSKTAAKETQMFMESESGTTTRIVNCTCTPLVQPNAMQDLEPDNTRKTLIHEQRFRAKPEMPRGAFMPSVPLQRPPAESSKKKENIHINLVDVTLLNENCKHLLELHITRNVTEENHECPSSISSKTVDKLMAHMPKVSATGQCQTQPTNRNLHTSVISIRSDIYQKNANQETRSLQYNVFVSHFHKNPYMVFQHRHQLLMKHTKSEFKVHTEGLLSMEKVLFPKQSHLGGRHLKSRTMFLPFAEHNIIDTVDWNLRHKLLRHLWWLAPLHHDDYKKSNTKDLLRPPPPAEVTANTELSEVESDFLMLTQRALLEQHIQMKMMHSGWGLPTLLRSSLQAVMASSPECSSIEACPQPEHEIVMIGEEAFFSPETTRKCVESHAKQRLMLQDFGLPNTAEESLAEFFPPSTCNEALASQKEATVDVPQLPASPASTKESEANDSALLVATSKKQKGMPYKIPKDAPVQINPPMSKKKSVQKKRGLPQKIVDFFKALIVCKLPRSEETVDCYRISSVLGCPSFSVQIGKGHIELFNSSKELTIYSSDLSKIARTSFRVTDLHKHNDLYLQLIKRLCETGHGTIHSSLIESWTVFGTSHKLSIRTPPAISKTCLRRFRKLMFFVEQDAIDCIEKNLRQKHLKSKWWFPSPHSDSACKMALARKPA</sequence>
<name>A0AAV7S4Q2_PLEWA</name>
<feature type="region of interest" description="Disordered" evidence="1">
    <location>
        <begin position="607"/>
        <end position="628"/>
    </location>
</feature>
<feature type="compositionally biased region" description="Basic and acidic residues" evidence="1">
    <location>
        <begin position="956"/>
        <end position="966"/>
    </location>
</feature>
<reference evidence="2" key="1">
    <citation type="journal article" date="2022" name="bioRxiv">
        <title>Sequencing and chromosome-scale assembly of the giantPleurodeles waltlgenome.</title>
        <authorList>
            <person name="Brown T."/>
            <person name="Elewa A."/>
            <person name="Iarovenko S."/>
            <person name="Subramanian E."/>
            <person name="Araus A.J."/>
            <person name="Petzold A."/>
            <person name="Susuki M."/>
            <person name="Suzuki K.-i.T."/>
            <person name="Hayashi T."/>
            <person name="Toyoda A."/>
            <person name="Oliveira C."/>
            <person name="Osipova E."/>
            <person name="Leigh N.D."/>
            <person name="Simon A."/>
            <person name="Yun M.H."/>
        </authorList>
    </citation>
    <scope>NUCLEOTIDE SEQUENCE</scope>
    <source>
        <strain evidence="2">20211129_DDA</strain>
        <tissue evidence="2">Liver</tissue>
    </source>
</reference>
<feature type="region of interest" description="Disordered" evidence="1">
    <location>
        <begin position="39"/>
        <end position="96"/>
    </location>
</feature>
<dbReference type="Proteomes" id="UP001066276">
    <property type="component" value="Chromosome 5"/>
</dbReference>
<evidence type="ECO:0000313" key="2">
    <source>
        <dbReference type="EMBL" id="KAJ1158695.1"/>
    </source>
</evidence>
<feature type="region of interest" description="Disordered" evidence="1">
    <location>
        <begin position="669"/>
        <end position="745"/>
    </location>
</feature>
<feature type="compositionally biased region" description="Polar residues" evidence="1">
    <location>
        <begin position="616"/>
        <end position="628"/>
    </location>
</feature>
<feature type="region of interest" description="Disordered" evidence="1">
    <location>
        <begin position="1120"/>
        <end position="1190"/>
    </location>
</feature>
<feature type="region of interest" description="Disordered" evidence="1">
    <location>
        <begin position="132"/>
        <end position="252"/>
    </location>
</feature>
<feature type="region of interest" description="Disordered" evidence="1">
    <location>
        <begin position="2523"/>
        <end position="2544"/>
    </location>
</feature>
<feature type="compositionally biased region" description="Low complexity" evidence="1">
    <location>
        <begin position="702"/>
        <end position="713"/>
    </location>
</feature>
<feature type="compositionally biased region" description="Polar residues" evidence="1">
    <location>
        <begin position="228"/>
        <end position="252"/>
    </location>
</feature>
<dbReference type="EMBL" id="JANPWB010000009">
    <property type="protein sequence ID" value="KAJ1158695.1"/>
    <property type="molecule type" value="Genomic_DNA"/>
</dbReference>
<feature type="region of interest" description="Disordered" evidence="1">
    <location>
        <begin position="945"/>
        <end position="985"/>
    </location>
</feature>
<feature type="compositionally biased region" description="Low complexity" evidence="1">
    <location>
        <begin position="1153"/>
        <end position="1164"/>
    </location>
</feature>
<accession>A0AAV7S4Q2</accession>
<feature type="region of interest" description="Disordered" evidence="1">
    <location>
        <begin position="2128"/>
        <end position="2147"/>
    </location>
</feature>
<feature type="compositionally biased region" description="Basic and acidic residues" evidence="1">
    <location>
        <begin position="505"/>
        <end position="515"/>
    </location>
</feature>
<feature type="compositionally biased region" description="Low complexity" evidence="1">
    <location>
        <begin position="177"/>
        <end position="189"/>
    </location>
</feature>
<keyword evidence="3" id="KW-1185">Reference proteome</keyword>
<feature type="region of interest" description="Disordered" evidence="1">
    <location>
        <begin position="494"/>
        <end position="534"/>
    </location>
</feature>
<protein>
    <submittedName>
        <fullName evidence="2">Uncharacterized protein</fullName>
    </submittedName>
</protein>
<evidence type="ECO:0000256" key="1">
    <source>
        <dbReference type="SAM" id="MobiDB-lite"/>
    </source>
</evidence>
<feature type="compositionally biased region" description="Low complexity" evidence="1">
    <location>
        <begin position="72"/>
        <end position="91"/>
    </location>
</feature>
<organism evidence="2 3">
    <name type="scientific">Pleurodeles waltl</name>
    <name type="common">Iberian ribbed newt</name>
    <dbReference type="NCBI Taxonomy" id="8319"/>
    <lineage>
        <taxon>Eukaryota</taxon>
        <taxon>Metazoa</taxon>
        <taxon>Chordata</taxon>
        <taxon>Craniata</taxon>
        <taxon>Vertebrata</taxon>
        <taxon>Euteleostomi</taxon>
        <taxon>Amphibia</taxon>
        <taxon>Batrachia</taxon>
        <taxon>Caudata</taxon>
        <taxon>Salamandroidea</taxon>
        <taxon>Salamandridae</taxon>
        <taxon>Pleurodelinae</taxon>
        <taxon>Pleurodeles</taxon>
    </lineage>
</organism>
<feature type="compositionally biased region" description="Polar residues" evidence="1">
    <location>
        <begin position="193"/>
        <end position="202"/>
    </location>
</feature>
<comment type="caution">
    <text evidence="2">The sequence shown here is derived from an EMBL/GenBank/DDBJ whole genome shotgun (WGS) entry which is preliminary data.</text>
</comment>